<reference evidence="9" key="1">
    <citation type="submission" date="2020-11" db="EMBL/GenBank/DDBJ databases">
        <authorList>
            <person name="Tran Van P."/>
        </authorList>
    </citation>
    <scope>NUCLEOTIDE SEQUENCE</scope>
</reference>
<dbReference type="SUPFAM" id="SSF53335">
    <property type="entry name" value="S-adenosyl-L-methionine-dependent methyltransferases"/>
    <property type="match status" value="1"/>
</dbReference>
<dbReference type="InterPro" id="IPR001678">
    <property type="entry name" value="MeTrfase_RsmB-F_NOP2_dom"/>
</dbReference>
<dbReference type="Proteomes" id="UP000759131">
    <property type="component" value="Unassembled WGS sequence"/>
</dbReference>
<evidence type="ECO:0000256" key="5">
    <source>
        <dbReference type="ARBA" id="ARBA00022884"/>
    </source>
</evidence>
<feature type="compositionally biased region" description="Basic residues" evidence="7">
    <location>
        <begin position="334"/>
        <end position="358"/>
    </location>
</feature>
<feature type="non-terminal residue" evidence="9">
    <location>
        <position position="1"/>
    </location>
</feature>
<dbReference type="InterPro" id="IPR029063">
    <property type="entry name" value="SAM-dependent_MTases_sf"/>
</dbReference>
<dbReference type="NCBIfam" id="TIGR00446">
    <property type="entry name" value="nop2p"/>
    <property type="match status" value="1"/>
</dbReference>
<dbReference type="EMBL" id="OC867780">
    <property type="protein sequence ID" value="CAD7633695.1"/>
    <property type="molecule type" value="Genomic_DNA"/>
</dbReference>
<evidence type="ECO:0000313" key="10">
    <source>
        <dbReference type="Proteomes" id="UP000759131"/>
    </source>
</evidence>
<feature type="compositionally biased region" description="Basic and acidic residues" evidence="7">
    <location>
        <begin position="296"/>
        <end position="307"/>
    </location>
</feature>
<evidence type="ECO:0000256" key="3">
    <source>
        <dbReference type="ARBA" id="ARBA00022679"/>
    </source>
</evidence>
<dbReference type="GO" id="GO:0009383">
    <property type="term" value="F:rRNA (cytosine-C5-)-methyltransferase activity"/>
    <property type="evidence" value="ECO:0007669"/>
    <property type="project" value="TreeGrafter"/>
</dbReference>
<dbReference type="InterPro" id="IPR023267">
    <property type="entry name" value="RCMT"/>
</dbReference>
<evidence type="ECO:0000256" key="6">
    <source>
        <dbReference type="PROSITE-ProRule" id="PRU01023"/>
    </source>
</evidence>
<dbReference type="PROSITE" id="PS51686">
    <property type="entry name" value="SAM_MT_RSMB_NOP"/>
    <property type="match status" value="1"/>
</dbReference>
<keyword evidence="5 6" id="KW-0694">RNA-binding</keyword>
<protein>
    <recommendedName>
        <fullName evidence="8">SAM-dependent MTase RsmB/NOP-type domain-containing protein</fullName>
    </recommendedName>
</protein>
<keyword evidence="4 6" id="KW-0949">S-adenosyl-L-methionine</keyword>
<evidence type="ECO:0000256" key="1">
    <source>
        <dbReference type="ARBA" id="ARBA00007494"/>
    </source>
</evidence>
<dbReference type="PROSITE" id="PS01153">
    <property type="entry name" value="NOL1_NOP2_SUN"/>
    <property type="match status" value="1"/>
</dbReference>
<dbReference type="GO" id="GO:0005730">
    <property type="term" value="C:nucleolus"/>
    <property type="evidence" value="ECO:0007669"/>
    <property type="project" value="TreeGrafter"/>
</dbReference>
<dbReference type="PANTHER" id="PTHR22807:SF30">
    <property type="entry name" value="28S RRNA (CYTOSINE(4447)-C(5))-METHYLTRANSFERASE-RELATED"/>
    <property type="match status" value="1"/>
</dbReference>
<evidence type="ECO:0000256" key="2">
    <source>
        <dbReference type="ARBA" id="ARBA00022603"/>
    </source>
</evidence>
<evidence type="ECO:0000313" key="9">
    <source>
        <dbReference type="EMBL" id="CAD7633695.1"/>
    </source>
</evidence>
<keyword evidence="10" id="KW-1185">Reference proteome</keyword>
<organism evidence="9">
    <name type="scientific">Medioppia subpectinata</name>
    <dbReference type="NCBI Taxonomy" id="1979941"/>
    <lineage>
        <taxon>Eukaryota</taxon>
        <taxon>Metazoa</taxon>
        <taxon>Ecdysozoa</taxon>
        <taxon>Arthropoda</taxon>
        <taxon>Chelicerata</taxon>
        <taxon>Arachnida</taxon>
        <taxon>Acari</taxon>
        <taxon>Acariformes</taxon>
        <taxon>Sarcoptiformes</taxon>
        <taxon>Oribatida</taxon>
        <taxon>Brachypylina</taxon>
        <taxon>Oppioidea</taxon>
        <taxon>Oppiidae</taxon>
        <taxon>Medioppia</taxon>
    </lineage>
</organism>
<dbReference type="EMBL" id="CAJPIZ010013205">
    <property type="protein sequence ID" value="CAG2114125.1"/>
    <property type="molecule type" value="Genomic_DNA"/>
</dbReference>
<dbReference type="InterPro" id="IPR049560">
    <property type="entry name" value="MeTrfase_RsmB-F_NOP2_cat"/>
</dbReference>
<evidence type="ECO:0000259" key="8">
    <source>
        <dbReference type="PROSITE" id="PS51686"/>
    </source>
</evidence>
<accession>A0A7R9L4B9</accession>
<dbReference type="GO" id="GO:0070475">
    <property type="term" value="P:rRNA base methylation"/>
    <property type="evidence" value="ECO:0007669"/>
    <property type="project" value="TreeGrafter"/>
</dbReference>
<dbReference type="PRINTS" id="PR02008">
    <property type="entry name" value="RCMTFAMILY"/>
</dbReference>
<gene>
    <name evidence="9" type="ORF">OSB1V03_LOCUS14091</name>
</gene>
<dbReference type="GO" id="GO:0000470">
    <property type="term" value="P:maturation of LSU-rRNA"/>
    <property type="evidence" value="ECO:0007669"/>
    <property type="project" value="TreeGrafter"/>
</dbReference>
<keyword evidence="2 6" id="KW-0489">Methyltransferase</keyword>
<sequence>EVHRPLTLRTNTLKTRRRDLAQALINIGVNVDPIAKWSRVGLVVYDSQVPIGATPQYLAGHYMLQGAASLLPVMALAPQQNEKVLDLCAAPGGKTTHISAVMKNTGIVFANEANKDRCKALVANLHRLGVVNAVVSNYDGRAYPKIMTGFDRVLCDAPCSGTGVIAKDPIVKTSKESVDIQRCAHLQKELIVAAIDSLDANSKTGGYLVYSTCSVLVEENEWVIDYALKKRNVKLVPIGVDFGREGFTHYRELRFHPTMSYTRRFYPHSHNTDGFFVAKLKKFSNTIPTNAMNSNNEKRNNMTKTDDQSSTGTGSETIDKNLIDKKRVSDARKVKQRRKQQRNRNKKKKLKIKSKSTKTKSDTK</sequence>
<feature type="binding site" evidence="6">
    <location>
        <position position="139"/>
    </location>
    <ligand>
        <name>S-adenosyl-L-methionine</name>
        <dbReference type="ChEBI" id="CHEBI:59789"/>
    </ligand>
</feature>
<dbReference type="GO" id="GO:0003723">
    <property type="term" value="F:RNA binding"/>
    <property type="evidence" value="ECO:0007669"/>
    <property type="project" value="UniProtKB-UniRule"/>
</dbReference>
<dbReference type="PANTHER" id="PTHR22807">
    <property type="entry name" value="NOP2 YEAST -RELATED NOL1/NOP2/FMU SUN DOMAIN-CONTAINING"/>
    <property type="match status" value="1"/>
</dbReference>
<feature type="binding site" evidence="6">
    <location>
        <begin position="88"/>
        <end position="94"/>
    </location>
    <ligand>
        <name>S-adenosyl-L-methionine</name>
        <dbReference type="ChEBI" id="CHEBI:59789"/>
    </ligand>
</feature>
<comment type="similarity">
    <text evidence="1 6">Belongs to the class I-like SAM-binding methyltransferase superfamily. RsmB/NOP family.</text>
</comment>
<dbReference type="CDD" id="cd02440">
    <property type="entry name" value="AdoMet_MTases"/>
    <property type="match status" value="1"/>
</dbReference>
<dbReference type="FunFam" id="3.30.70.1170:FF:000009">
    <property type="entry name" value="Nucleolar protein-like"/>
    <property type="match status" value="1"/>
</dbReference>
<evidence type="ECO:0000256" key="4">
    <source>
        <dbReference type="ARBA" id="ARBA00022691"/>
    </source>
</evidence>
<keyword evidence="3 6" id="KW-0808">Transferase</keyword>
<dbReference type="InterPro" id="IPR011023">
    <property type="entry name" value="Nop2p"/>
</dbReference>
<feature type="binding site" evidence="6">
    <location>
        <position position="156"/>
    </location>
    <ligand>
        <name>S-adenosyl-L-methionine</name>
        <dbReference type="ChEBI" id="CHEBI:59789"/>
    </ligand>
</feature>
<dbReference type="Gene3D" id="3.30.70.1170">
    <property type="entry name" value="Sun protein, domain 3"/>
    <property type="match status" value="1"/>
</dbReference>
<feature type="compositionally biased region" description="Basic and acidic residues" evidence="7">
    <location>
        <begin position="317"/>
        <end position="333"/>
    </location>
</feature>
<feature type="domain" description="SAM-dependent MTase RsmB/NOP-type" evidence="8">
    <location>
        <begin position="1"/>
        <end position="283"/>
    </location>
</feature>
<dbReference type="Pfam" id="PF01189">
    <property type="entry name" value="Methyltr_RsmB-F"/>
    <property type="match status" value="1"/>
</dbReference>
<dbReference type="InterPro" id="IPR018314">
    <property type="entry name" value="RsmB/NOL1/NOP2-like_CS"/>
</dbReference>
<proteinExistence type="inferred from homology"/>
<name>A0A7R9L4B9_9ACAR</name>
<dbReference type="Gene3D" id="3.40.50.150">
    <property type="entry name" value="Vaccinia Virus protein VP39"/>
    <property type="match status" value="1"/>
</dbReference>
<evidence type="ECO:0000256" key="7">
    <source>
        <dbReference type="SAM" id="MobiDB-lite"/>
    </source>
</evidence>
<dbReference type="OrthoDB" id="427002at2759"/>
<feature type="region of interest" description="Disordered" evidence="7">
    <location>
        <begin position="287"/>
        <end position="364"/>
    </location>
</feature>
<feature type="binding site" evidence="6">
    <location>
        <position position="112"/>
    </location>
    <ligand>
        <name>S-adenosyl-L-methionine</name>
        <dbReference type="ChEBI" id="CHEBI:59789"/>
    </ligand>
</feature>
<dbReference type="AlphaFoldDB" id="A0A7R9L4B9"/>
<feature type="active site" description="Nucleophile" evidence="6">
    <location>
        <position position="213"/>
    </location>
</feature>